<proteinExistence type="predicted"/>
<evidence type="ECO:0000313" key="1">
    <source>
        <dbReference type="EMBL" id="MBP0481222.1"/>
    </source>
</evidence>
<comment type="caution">
    <text evidence="1">The sequence shown here is derived from an EMBL/GenBank/DDBJ whole genome shotgun (WGS) entry which is preliminary data.</text>
</comment>
<organism evidence="1 2">
    <name type="scientific">Sagittula salina</name>
    <dbReference type="NCBI Taxonomy" id="2820268"/>
    <lineage>
        <taxon>Bacteria</taxon>
        <taxon>Pseudomonadati</taxon>
        <taxon>Pseudomonadota</taxon>
        <taxon>Alphaproteobacteria</taxon>
        <taxon>Rhodobacterales</taxon>
        <taxon>Roseobacteraceae</taxon>
        <taxon>Sagittula</taxon>
    </lineage>
</organism>
<dbReference type="AlphaFoldDB" id="A0A940MM27"/>
<accession>A0A940MM27</accession>
<dbReference type="EMBL" id="JAGISH010000001">
    <property type="protein sequence ID" value="MBP0481222.1"/>
    <property type="molecule type" value="Genomic_DNA"/>
</dbReference>
<evidence type="ECO:0000313" key="2">
    <source>
        <dbReference type="Proteomes" id="UP000675940"/>
    </source>
</evidence>
<dbReference type="Proteomes" id="UP000675940">
    <property type="component" value="Unassembled WGS sequence"/>
</dbReference>
<reference evidence="1" key="1">
    <citation type="submission" date="2021-03" db="EMBL/GenBank/DDBJ databases">
        <title>Sagittula salina sp. nov. strain M10.9X isolated from the marine waste.</title>
        <authorList>
            <person name="Satari L."/>
            <person name="Molina-Menor E."/>
            <person name="Vidal-Verdu A."/>
            <person name="Pascual J."/>
            <person name="Pereto J."/>
            <person name="Porcar M."/>
        </authorList>
    </citation>
    <scope>NUCLEOTIDE SEQUENCE</scope>
    <source>
        <strain evidence="1">M10.9X</strain>
    </source>
</reference>
<protein>
    <submittedName>
        <fullName evidence="1">Uncharacterized protein</fullName>
    </submittedName>
</protein>
<keyword evidence="2" id="KW-1185">Reference proteome</keyword>
<gene>
    <name evidence="1" type="ORF">J5474_01780</name>
</gene>
<dbReference type="RefSeq" id="WP_209358730.1">
    <property type="nucleotide sequence ID" value="NZ_JAGISH010000001.1"/>
</dbReference>
<sequence length="205" mass="21803">MNVIGHVSASIILSASLPVAVFSQEKINEAIPTLNFNVQFNDDGSVSLSPNETSSMATGETELLGEPDMRVDQGGASMHVSAFDQILNSIGTGEYSDYVVTGEDGQTAVITVPSNASPANWTNPNNTFGISRVDANFRSLGISQEAQKQAQEYLRLMARAAYDEYCGTNVRPSEFTVEVTVGASFIVNGSAKVSAKFISADMCKS</sequence>
<name>A0A940MM27_9RHOB</name>